<gene>
    <name evidence="2" type="ORF">QR680_003740</name>
</gene>
<comment type="caution">
    <text evidence="2">The sequence shown here is derived from an EMBL/GenBank/DDBJ whole genome shotgun (WGS) entry which is preliminary data.</text>
</comment>
<sequence length="182" mass="19756">MSNHSTPKMSTHRGFSTKVRGMLLDPPGSIPQEEQAKLNNLTESPGKAGTSLRKLIGLAKSIVRTDSESSQRSNSSTNSCPVKATEFDDFGRSTKQKDPRMHSLLGDIGRTKSASDIIRKNTIMRNCAEKSGIKPSPSFDSGPRPVSLEGSPIPPSPQPYEEEICVEMKTVSIGNNERETAL</sequence>
<evidence type="ECO:0000256" key="1">
    <source>
        <dbReference type="SAM" id="MobiDB-lite"/>
    </source>
</evidence>
<keyword evidence="3" id="KW-1185">Reference proteome</keyword>
<organism evidence="2 3">
    <name type="scientific">Steinernema hermaphroditum</name>
    <dbReference type="NCBI Taxonomy" id="289476"/>
    <lineage>
        <taxon>Eukaryota</taxon>
        <taxon>Metazoa</taxon>
        <taxon>Ecdysozoa</taxon>
        <taxon>Nematoda</taxon>
        <taxon>Chromadorea</taxon>
        <taxon>Rhabditida</taxon>
        <taxon>Tylenchina</taxon>
        <taxon>Panagrolaimomorpha</taxon>
        <taxon>Strongyloidoidea</taxon>
        <taxon>Steinernematidae</taxon>
        <taxon>Steinernema</taxon>
    </lineage>
</organism>
<feature type="compositionally biased region" description="Low complexity" evidence="1">
    <location>
        <begin position="70"/>
        <end position="79"/>
    </location>
</feature>
<accession>A0AA39HLE0</accession>
<protein>
    <submittedName>
        <fullName evidence="2">Uncharacterized protein</fullName>
    </submittedName>
</protein>
<dbReference type="Proteomes" id="UP001175271">
    <property type="component" value="Unassembled WGS sequence"/>
</dbReference>
<feature type="region of interest" description="Disordered" evidence="1">
    <location>
        <begin position="126"/>
        <end position="159"/>
    </location>
</feature>
<evidence type="ECO:0000313" key="2">
    <source>
        <dbReference type="EMBL" id="KAK0408037.1"/>
    </source>
</evidence>
<proteinExistence type="predicted"/>
<dbReference type="AlphaFoldDB" id="A0AA39HLE0"/>
<name>A0AA39HLE0_9BILA</name>
<feature type="region of interest" description="Disordered" evidence="1">
    <location>
        <begin position="63"/>
        <end position="103"/>
    </location>
</feature>
<dbReference type="EMBL" id="JAUCMV010000003">
    <property type="protein sequence ID" value="KAK0408037.1"/>
    <property type="molecule type" value="Genomic_DNA"/>
</dbReference>
<reference evidence="2" key="1">
    <citation type="submission" date="2023-06" db="EMBL/GenBank/DDBJ databases">
        <title>Genomic analysis of the entomopathogenic nematode Steinernema hermaphroditum.</title>
        <authorList>
            <person name="Schwarz E.M."/>
            <person name="Heppert J.K."/>
            <person name="Baniya A."/>
            <person name="Schwartz H.T."/>
            <person name="Tan C.-H."/>
            <person name="Antoshechkin I."/>
            <person name="Sternberg P.W."/>
            <person name="Goodrich-Blair H."/>
            <person name="Dillman A.R."/>
        </authorList>
    </citation>
    <scope>NUCLEOTIDE SEQUENCE</scope>
    <source>
        <strain evidence="2">PS9179</strain>
        <tissue evidence="2">Whole animal</tissue>
    </source>
</reference>
<evidence type="ECO:0000313" key="3">
    <source>
        <dbReference type="Proteomes" id="UP001175271"/>
    </source>
</evidence>
<feature type="region of interest" description="Disordered" evidence="1">
    <location>
        <begin position="1"/>
        <end position="35"/>
    </location>
</feature>
<feature type="compositionally biased region" description="Basic and acidic residues" evidence="1">
    <location>
        <begin position="85"/>
        <end position="101"/>
    </location>
</feature>